<accession>A0A3S1ALG3</accession>
<proteinExistence type="predicted"/>
<evidence type="ECO:0000313" key="2">
    <source>
        <dbReference type="Proteomes" id="UP000268857"/>
    </source>
</evidence>
<dbReference type="STRING" id="211165.GCA_000317285_00086"/>
<dbReference type="RefSeq" id="WP_016877679.1">
    <property type="nucleotide sequence ID" value="NZ_AJLN01000015.1"/>
</dbReference>
<evidence type="ECO:0000313" key="1">
    <source>
        <dbReference type="EMBL" id="RUR83818.1"/>
    </source>
</evidence>
<sequence length="108" mass="12312">MNSSEIKVKKIELTSNGWTFNSLSPRVGTITNPKGRRITSYFGFDFKEKADKFLKWITCKEKCSKAIVRPSERLTTPWEVKAWDVEESLIVECALKDLKENAAITIAV</sequence>
<gene>
    <name evidence="1" type="ORF">PCC6912_20610</name>
</gene>
<protein>
    <submittedName>
        <fullName evidence="1">Uncharacterized protein</fullName>
    </submittedName>
</protein>
<keyword evidence="2" id="KW-1185">Reference proteome</keyword>
<name>A0A3S1ALG3_CHLFR</name>
<dbReference type="OrthoDB" id="486498at2"/>
<organism evidence="1 2">
    <name type="scientific">Chlorogloeopsis fritschii PCC 6912</name>
    <dbReference type="NCBI Taxonomy" id="211165"/>
    <lineage>
        <taxon>Bacteria</taxon>
        <taxon>Bacillati</taxon>
        <taxon>Cyanobacteriota</taxon>
        <taxon>Cyanophyceae</taxon>
        <taxon>Nostocales</taxon>
        <taxon>Chlorogloeopsidaceae</taxon>
        <taxon>Chlorogloeopsis</taxon>
    </lineage>
</organism>
<dbReference type="EMBL" id="RSCJ01000006">
    <property type="protein sequence ID" value="RUR83818.1"/>
    <property type="molecule type" value="Genomic_DNA"/>
</dbReference>
<dbReference type="Proteomes" id="UP000268857">
    <property type="component" value="Unassembled WGS sequence"/>
</dbReference>
<comment type="caution">
    <text evidence="1">The sequence shown here is derived from an EMBL/GenBank/DDBJ whole genome shotgun (WGS) entry which is preliminary data.</text>
</comment>
<reference evidence="1 2" key="1">
    <citation type="journal article" date="2019" name="Genome Biol. Evol.">
        <title>Day and night: Metabolic profiles and evolutionary relationships of six axenic non-marine cyanobacteria.</title>
        <authorList>
            <person name="Will S.E."/>
            <person name="Henke P."/>
            <person name="Boedeker C."/>
            <person name="Huang S."/>
            <person name="Brinkmann H."/>
            <person name="Rohde M."/>
            <person name="Jarek M."/>
            <person name="Friedl T."/>
            <person name="Seufert S."/>
            <person name="Schumacher M."/>
            <person name="Overmann J."/>
            <person name="Neumann-Schaal M."/>
            <person name="Petersen J."/>
        </authorList>
    </citation>
    <scope>NUCLEOTIDE SEQUENCE [LARGE SCALE GENOMIC DNA]</scope>
    <source>
        <strain evidence="1 2">PCC 6912</strain>
    </source>
</reference>
<dbReference type="AlphaFoldDB" id="A0A3S1ALG3"/>